<dbReference type="AlphaFoldDB" id="X1P2M8"/>
<organism evidence="1">
    <name type="scientific">marine sediment metagenome</name>
    <dbReference type="NCBI Taxonomy" id="412755"/>
    <lineage>
        <taxon>unclassified sequences</taxon>
        <taxon>metagenomes</taxon>
        <taxon>ecological metagenomes</taxon>
    </lineage>
</organism>
<comment type="caution">
    <text evidence="1">The sequence shown here is derived from an EMBL/GenBank/DDBJ whole genome shotgun (WGS) entry which is preliminary data.</text>
</comment>
<dbReference type="Pfam" id="PF06782">
    <property type="entry name" value="UPF0236"/>
    <property type="match status" value="1"/>
</dbReference>
<gene>
    <name evidence="1" type="ORF">S06H3_47765</name>
</gene>
<reference evidence="1" key="1">
    <citation type="journal article" date="2014" name="Front. Microbiol.">
        <title>High frequency of phylogenetically diverse reductive dehalogenase-homologous genes in deep subseafloor sedimentary metagenomes.</title>
        <authorList>
            <person name="Kawai M."/>
            <person name="Futagami T."/>
            <person name="Toyoda A."/>
            <person name="Takaki Y."/>
            <person name="Nishi S."/>
            <person name="Hori S."/>
            <person name="Arai W."/>
            <person name="Tsubouchi T."/>
            <person name="Morono Y."/>
            <person name="Uchiyama I."/>
            <person name="Ito T."/>
            <person name="Fujiyama A."/>
            <person name="Inagaki F."/>
            <person name="Takami H."/>
        </authorList>
    </citation>
    <scope>NUCLEOTIDE SEQUENCE</scope>
    <source>
        <strain evidence="1">Expedition CK06-06</strain>
    </source>
</reference>
<dbReference type="EMBL" id="BARV01030028">
    <property type="protein sequence ID" value="GAI36696.1"/>
    <property type="molecule type" value="Genomic_DNA"/>
</dbReference>
<evidence type="ECO:0000313" key="1">
    <source>
        <dbReference type="EMBL" id="GAI36696.1"/>
    </source>
</evidence>
<dbReference type="InterPro" id="IPR009620">
    <property type="entry name" value="UPF0236"/>
</dbReference>
<protein>
    <submittedName>
        <fullName evidence="1">Uncharacterized protein</fullName>
    </submittedName>
</protein>
<accession>X1P2M8</accession>
<feature type="non-terminal residue" evidence="1">
    <location>
        <position position="181"/>
    </location>
</feature>
<proteinExistence type="predicted"/>
<sequence length="181" mass="21061">MDTITITFPEVKVKIPIKDLTFDILENMLFEILQNIACRVFEKALTDIDGYLRNKRERGKLKNTGKRKKYFLTRFGDILYARTRYKDKKTGKSCYLLDEALSIVKNQRISLSRARIECFLSALSSYREVVEGIRLLIGGPRCHEAIRQSVIKEGKLIIENQEKKLKQIENLNYPEKEADAL</sequence>
<name>X1P2M8_9ZZZZ</name>